<sequence length="84" mass="8715">MSYDGKPVNFHGRYLIDHTKIHAGTNAPLAGPGEELIIIFPAVVGGVSKLLIQAGGNPDSSDVVAFKRDGQVKPTELANGCAAT</sequence>
<organism evidence="1 2">
    <name type="scientific">Myceligenerans indicum</name>
    <dbReference type="NCBI Taxonomy" id="2593663"/>
    <lineage>
        <taxon>Bacteria</taxon>
        <taxon>Bacillati</taxon>
        <taxon>Actinomycetota</taxon>
        <taxon>Actinomycetes</taxon>
        <taxon>Micrococcales</taxon>
        <taxon>Promicromonosporaceae</taxon>
        <taxon>Myceligenerans</taxon>
    </lineage>
</organism>
<evidence type="ECO:0000313" key="1">
    <source>
        <dbReference type="EMBL" id="MBL0888084.1"/>
    </source>
</evidence>
<evidence type="ECO:0000313" key="2">
    <source>
        <dbReference type="Proteomes" id="UP000675409"/>
    </source>
</evidence>
<name>A0ABS1LQ05_9MICO</name>
<proteinExistence type="predicted"/>
<gene>
    <name evidence="1" type="ORF">HGK34_17635</name>
</gene>
<dbReference type="Proteomes" id="UP000675409">
    <property type="component" value="Unassembled WGS sequence"/>
</dbReference>
<keyword evidence="2" id="KW-1185">Reference proteome</keyword>
<protein>
    <submittedName>
        <fullName evidence="1">Uncharacterized protein</fullName>
    </submittedName>
</protein>
<dbReference type="RefSeq" id="WP_201849820.1">
    <property type="nucleotide sequence ID" value="NZ_JABBYC010000043.1"/>
</dbReference>
<accession>A0ABS1LQ05</accession>
<dbReference type="EMBL" id="JABBYC010000043">
    <property type="protein sequence ID" value="MBL0888084.1"/>
    <property type="molecule type" value="Genomic_DNA"/>
</dbReference>
<comment type="caution">
    <text evidence="1">The sequence shown here is derived from an EMBL/GenBank/DDBJ whole genome shotgun (WGS) entry which is preliminary data.</text>
</comment>
<reference evidence="1 2" key="1">
    <citation type="journal article" date="2021" name="Arch. Microbiol.">
        <title>Myceligenerans indicum sp. nov., an actinobacterium isolated from mangrove sediment of Sundarbans, India.</title>
        <authorList>
            <person name="Asha K."/>
            <person name="Bhadury P."/>
        </authorList>
    </citation>
    <scope>NUCLEOTIDE SEQUENCE [LARGE SCALE GENOMIC DNA]</scope>
    <source>
        <strain evidence="1 2">I2</strain>
    </source>
</reference>